<dbReference type="InterPro" id="IPR000938">
    <property type="entry name" value="CAP-Gly_domain"/>
</dbReference>
<evidence type="ECO:0000259" key="21">
    <source>
        <dbReference type="PROSITE" id="PS50245"/>
    </source>
</evidence>
<dbReference type="Pfam" id="PF01302">
    <property type="entry name" value="CAP_GLY"/>
    <property type="match status" value="1"/>
</dbReference>
<keyword evidence="9" id="KW-0493">Microtubule</keyword>
<accession>A0A4S9VA00</accession>
<dbReference type="InterPro" id="IPR022157">
    <property type="entry name" value="Dynactin"/>
</dbReference>
<dbReference type="GO" id="GO:0005634">
    <property type="term" value="C:nucleus"/>
    <property type="evidence" value="ECO:0007669"/>
    <property type="project" value="UniProtKB-SubCell"/>
</dbReference>
<feature type="region of interest" description="Disordered" evidence="20">
    <location>
        <begin position="1148"/>
        <end position="1184"/>
    </location>
</feature>
<keyword evidence="6" id="KW-0963">Cytoplasm</keyword>
<dbReference type="SMART" id="SM01052">
    <property type="entry name" value="CAP_GLY"/>
    <property type="match status" value="1"/>
</dbReference>
<evidence type="ECO:0000256" key="3">
    <source>
        <dbReference type="ARBA" id="ARBA00004245"/>
    </source>
</evidence>
<feature type="compositionally biased region" description="Low complexity" evidence="20">
    <location>
        <begin position="123"/>
        <end position="144"/>
    </location>
</feature>
<dbReference type="InterPro" id="IPR000243">
    <property type="entry name" value="Pept_T1A_subB"/>
</dbReference>
<evidence type="ECO:0000256" key="17">
    <source>
        <dbReference type="ARBA" id="ARBA00026071"/>
    </source>
</evidence>
<dbReference type="Pfam" id="PF12455">
    <property type="entry name" value="Dynactin"/>
    <property type="match status" value="1"/>
</dbReference>
<feature type="domain" description="CAP-Gly" evidence="21">
    <location>
        <begin position="26"/>
        <end position="68"/>
    </location>
</feature>
<dbReference type="CDD" id="cd03762">
    <property type="entry name" value="proteasome_beta_type_6"/>
    <property type="match status" value="1"/>
</dbReference>
<dbReference type="Gene3D" id="2.30.30.190">
    <property type="entry name" value="CAP Gly-rich-like domain"/>
    <property type="match status" value="1"/>
</dbReference>
<keyword evidence="10" id="KW-0378">Hydrolase</keyword>
<evidence type="ECO:0000256" key="12">
    <source>
        <dbReference type="ARBA" id="ARBA00023017"/>
    </source>
</evidence>
<dbReference type="InterPro" id="IPR023333">
    <property type="entry name" value="Proteasome_suB-type"/>
</dbReference>
<dbReference type="Proteomes" id="UP000310121">
    <property type="component" value="Unassembled WGS sequence"/>
</dbReference>
<evidence type="ECO:0000256" key="20">
    <source>
        <dbReference type="SAM" id="MobiDB-lite"/>
    </source>
</evidence>
<evidence type="ECO:0000256" key="5">
    <source>
        <dbReference type="ARBA" id="ARBA00012039"/>
    </source>
</evidence>
<comment type="subcellular location">
    <subcellularLocation>
        <location evidence="3">Cytoplasm</location>
        <location evidence="3">Cytoskeleton</location>
    </subcellularLocation>
    <subcellularLocation>
        <location evidence="2">Nucleus</location>
    </subcellularLocation>
</comment>
<evidence type="ECO:0000256" key="1">
    <source>
        <dbReference type="ARBA" id="ARBA00001198"/>
    </source>
</evidence>
<dbReference type="Gene3D" id="3.60.20.10">
    <property type="entry name" value="Glutamine Phosphoribosylpyrophosphate, subunit 1, domain 1"/>
    <property type="match status" value="1"/>
</dbReference>
<evidence type="ECO:0000256" key="9">
    <source>
        <dbReference type="ARBA" id="ARBA00022701"/>
    </source>
</evidence>
<evidence type="ECO:0000256" key="15">
    <source>
        <dbReference type="ARBA" id="ARBA00023212"/>
    </source>
</evidence>
<dbReference type="SUPFAM" id="SSF56235">
    <property type="entry name" value="N-terminal nucleophile aminohydrolases (Ntn hydrolases)"/>
    <property type="match status" value="1"/>
</dbReference>
<dbReference type="GO" id="GO:0005874">
    <property type="term" value="C:microtubule"/>
    <property type="evidence" value="ECO:0007669"/>
    <property type="project" value="UniProtKB-KW"/>
</dbReference>
<dbReference type="Pfam" id="PF00227">
    <property type="entry name" value="Proteasome"/>
    <property type="match status" value="1"/>
</dbReference>
<evidence type="ECO:0000256" key="14">
    <source>
        <dbReference type="ARBA" id="ARBA00023145"/>
    </source>
</evidence>
<dbReference type="InterPro" id="IPR016050">
    <property type="entry name" value="Proteasome_bsu_CS"/>
</dbReference>
<feature type="compositionally biased region" description="Basic and acidic residues" evidence="20">
    <location>
        <begin position="1092"/>
        <end position="1107"/>
    </location>
</feature>
<evidence type="ECO:0000256" key="6">
    <source>
        <dbReference type="ARBA" id="ARBA00022490"/>
    </source>
</evidence>
<evidence type="ECO:0000256" key="16">
    <source>
        <dbReference type="ARBA" id="ARBA00023242"/>
    </source>
</evidence>
<protein>
    <recommendedName>
        <fullName evidence="5">proteasome endopeptidase complex</fullName>
        <ecNumber evidence="5">3.4.25.1</ecNumber>
    </recommendedName>
</protein>
<evidence type="ECO:0000256" key="18">
    <source>
        <dbReference type="PIRSR" id="PIRSR600243-1"/>
    </source>
</evidence>
<gene>
    <name evidence="22" type="ORF">D6C90_03702</name>
</gene>
<feature type="coiled-coil region" evidence="19">
    <location>
        <begin position="588"/>
        <end position="655"/>
    </location>
</feature>
<comment type="similarity">
    <text evidence="4">Belongs to the dynactin 150 kDa subunit family.</text>
</comment>
<dbReference type="GO" id="GO:0030286">
    <property type="term" value="C:dynein complex"/>
    <property type="evidence" value="ECO:0007669"/>
    <property type="project" value="UniProtKB-KW"/>
</dbReference>
<dbReference type="EC" id="3.4.25.1" evidence="5"/>
<sequence length="1477" mass="163561">MASLTLGVGQTIELNDGRQAVVRFLGATGFAPGEWVGVELDEATGKNDGSVKGDRYFDCEANHGMFLRAQGVSRIVSRPTTRPASINLGQARLADTKATSALPSPTKSPTKLVRTATPTASQPTRNATPPTTTTARRPVSTATAKPRTASNLSGPSTLSAAARRTSTVPPSNASTTAQTPRTSGSTAAPSSSRLTARNVSTARGLTPATKQPPAPIRQTPAARRVSSAPKQPQPQDSPSPATSPSIAHPDHSQDPQDSEDAPQSFAPSSKPATSPAASHTSLRPTKTTAREVEDLQTKMKIMERKRQEDRDALKKMQNVEQERDKYASVVQKMQSKMQAQSQELNDLRGQLKDSESRLLDIEAIQAEHDAVVEMATLDREMAEETAESLKTEVDALRTSNEEMRLELDILKEENEELGREMNPEERTSQGWLQLERSNERLREALLRLRDMTQEQESDLKAQISSLEEEVKDFGLLKHDYEETREKLLATEADLDDIRQQLDAAMGAEDMVEELTERNMTMQEKIDDLELVIEDLENLKELNDELEINHVEAEKQMQEEIDFKDTIIGEQSRRSTQQQQAIEDCEYTISRFRELVTNLQADLEDMRASRQITETEAEELSSRSRAMMDLNMKLQMSAAKTQIKTIDLELRRLEAEEAAEHLSIVQLFLPEAFHTERDSILALLRFKRVAFKSRLLNNLIKERLNGQGTKIADEDIFAAYSVLDRLTWVAEMSDRFINGMRSCSVEEFARFESALYELEPVERALNTYIESIKRDDMKEGRVDEELQRSMAVMSHLASIHIKESLAASASDMLMQTSLVQSHLDSTSSAISLCRSLVQTHVPTPPDSETDEETLFTQLDNIISSIRSARVVVNKTHRNITDLQSRSLALSPSNLELLISAESLTSKLAVFGRRAGEKAQSLFGEEGREDTITLGETELLLTRLSASIFGSGAAESAPFESLSTYLTSLTIQLNELSDISANLENTQEFERPAEPWVIRSSTLRSTKLTSIDTEAEVVRLTEVVRERSLLVRTKEQELEEQSVRIEMLEARMAEATKRSSALADLETSITALQKEKSIHQTALTEAENKVTRLRRERDEWRKSAEDSKPDVNATNNVATEMGGASKMELDRANLRITSLESAIRYLQTHSAASTTATATRSSDLDWLETPLLPPPSKHQQRQKTLHAEGKTAFSELLKLVTEARPVSLGNAPANRLAWRPAAQTAKRLLIRTISSFSRQTTPHIHNTFTMIGQATGMLGEDGIHIDMNHLKKGEVNLGTSIMAINFKDGVILGADSRTTTGAYIANRVTDKLTQVHDTIWCCRSGSAADTQAVADIVQYHLNMYGINNNEAPTTQTAAAIFQELCYDNKDMLSAGIIIAGWDRRHGGQVYSIPLGGSLHKQSYAIAGSGSTYIYGYCDANWKEGMTEEEGIDFVKGSLREAIKWDGSSGGVIRMVVLTAKGAVRHLYLPDNGYTGPGTN</sequence>
<comment type="caution">
    <text evidence="22">The sequence shown here is derived from an EMBL/GenBank/DDBJ whole genome shotgun (WGS) entry which is preliminary data.</text>
</comment>
<dbReference type="InterPro" id="IPR001353">
    <property type="entry name" value="Proteasome_sua/b"/>
</dbReference>
<reference evidence="22 23" key="1">
    <citation type="submission" date="2018-10" db="EMBL/GenBank/DDBJ databases">
        <title>Fifty Aureobasidium pullulans genomes reveal a recombining polyextremotolerant generalist.</title>
        <authorList>
            <person name="Gostincar C."/>
            <person name="Turk M."/>
            <person name="Zajc J."/>
            <person name="Gunde-Cimerman N."/>
        </authorList>
    </citation>
    <scope>NUCLEOTIDE SEQUENCE [LARGE SCALE GENOMIC DNA]</scope>
    <source>
        <strain evidence="22 23">EXF-3844</strain>
    </source>
</reference>
<dbReference type="PANTHER" id="PTHR32194:SF0">
    <property type="entry name" value="ATP-DEPENDENT PROTEASE SUBUNIT HSLV"/>
    <property type="match status" value="1"/>
</dbReference>
<feature type="compositionally biased region" description="Polar residues" evidence="20">
    <location>
        <begin position="97"/>
        <end position="109"/>
    </location>
</feature>
<organism evidence="22 23">
    <name type="scientific">Aureobasidium pullulans</name>
    <name type="common">Black yeast</name>
    <name type="synonym">Pullularia pullulans</name>
    <dbReference type="NCBI Taxonomy" id="5580"/>
    <lineage>
        <taxon>Eukaryota</taxon>
        <taxon>Fungi</taxon>
        <taxon>Dikarya</taxon>
        <taxon>Ascomycota</taxon>
        <taxon>Pezizomycotina</taxon>
        <taxon>Dothideomycetes</taxon>
        <taxon>Dothideomycetidae</taxon>
        <taxon>Dothideales</taxon>
        <taxon>Saccotheciaceae</taxon>
        <taxon>Aureobasidium</taxon>
    </lineage>
</organism>
<keyword evidence="8" id="KW-0888">Threonine protease</keyword>
<feature type="active site" description="Nucleophile" evidence="18">
    <location>
        <position position="1277"/>
    </location>
</feature>
<feature type="region of interest" description="Disordered" evidence="20">
    <location>
        <begin position="1092"/>
        <end position="1114"/>
    </location>
</feature>
<evidence type="ECO:0000256" key="11">
    <source>
        <dbReference type="ARBA" id="ARBA00022942"/>
    </source>
</evidence>
<keyword evidence="14" id="KW-0865">Zymogen</keyword>
<dbReference type="PROSITE" id="PS51476">
    <property type="entry name" value="PROTEASOME_BETA_2"/>
    <property type="match status" value="1"/>
</dbReference>
<dbReference type="EMBL" id="QZBN01000263">
    <property type="protein sequence ID" value="THZ48594.1"/>
    <property type="molecule type" value="Genomic_DNA"/>
</dbReference>
<dbReference type="FunFam" id="3.60.20.10:FF:000010">
    <property type="entry name" value="Proteasome subunit beta type-1"/>
    <property type="match status" value="1"/>
</dbReference>
<dbReference type="GO" id="GO:0051603">
    <property type="term" value="P:proteolysis involved in protein catabolic process"/>
    <property type="evidence" value="ECO:0007669"/>
    <property type="project" value="InterPro"/>
</dbReference>
<evidence type="ECO:0000256" key="2">
    <source>
        <dbReference type="ARBA" id="ARBA00004123"/>
    </source>
</evidence>
<keyword evidence="7" id="KW-0645">Protease</keyword>
<dbReference type="GO" id="GO:0004298">
    <property type="term" value="F:threonine-type endopeptidase activity"/>
    <property type="evidence" value="ECO:0007669"/>
    <property type="project" value="UniProtKB-KW"/>
</dbReference>
<feature type="region of interest" description="Disordered" evidence="20">
    <location>
        <begin position="86"/>
        <end position="296"/>
    </location>
</feature>
<keyword evidence="15" id="KW-0206">Cytoskeleton</keyword>
<evidence type="ECO:0000256" key="7">
    <source>
        <dbReference type="ARBA" id="ARBA00022670"/>
    </source>
</evidence>
<proteinExistence type="inferred from homology"/>
<keyword evidence="11" id="KW-0647">Proteasome</keyword>
<dbReference type="InterPro" id="IPR036859">
    <property type="entry name" value="CAP-Gly_dom_sf"/>
</dbReference>
<feature type="compositionally biased region" description="Polar residues" evidence="20">
    <location>
        <begin position="148"/>
        <end position="203"/>
    </location>
</feature>
<evidence type="ECO:0000256" key="13">
    <source>
        <dbReference type="ARBA" id="ARBA00023054"/>
    </source>
</evidence>
<evidence type="ECO:0000256" key="19">
    <source>
        <dbReference type="SAM" id="Coils"/>
    </source>
</evidence>
<dbReference type="PROSITE" id="PS00845">
    <property type="entry name" value="CAP_GLY_1"/>
    <property type="match status" value="1"/>
</dbReference>
<feature type="compositionally biased region" description="Low complexity" evidence="20">
    <location>
        <begin position="264"/>
        <end position="281"/>
    </location>
</feature>
<dbReference type="InterPro" id="IPR029055">
    <property type="entry name" value="Ntn_hydrolases_N"/>
</dbReference>
<name>A0A4S9VA00_AURPU</name>
<keyword evidence="16" id="KW-0539">Nucleus</keyword>
<evidence type="ECO:0000313" key="22">
    <source>
        <dbReference type="EMBL" id="THZ48594.1"/>
    </source>
</evidence>
<comment type="subunit">
    <text evidence="17">The 26S proteasome consists of a 20S proteasome core and two 19S regulatory subunits. The 20S proteasome core is composed of 28 subunits that are arranged in four stacked rings, resulting in a barrel-shaped structure. The two end rings are each formed by seven alpha subunits, and the two central rings are each formed by seven beta subunits. The catalytic chamber with the active sites is on the inside of the barrel.</text>
</comment>
<comment type="catalytic activity">
    <reaction evidence="1">
        <text>Cleavage of peptide bonds with very broad specificity.</text>
        <dbReference type="EC" id="3.4.25.1"/>
    </reaction>
</comment>
<dbReference type="GO" id="GO:0005737">
    <property type="term" value="C:cytoplasm"/>
    <property type="evidence" value="ECO:0007669"/>
    <property type="project" value="TreeGrafter"/>
</dbReference>
<keyword evidence="12" id="KW-0243">Dynein</keyword>
<dbReference type="PROSITE" id="PS50245">
    <property type="entry name" value="CAP_GLY_2"/>
    <property type="match status" value="1"/>
</dbReference>
<feature type="compositionally biased region" description="Low complexity" evidence="20">
    <location>
        <begin position="1148"/>
        <end position="1159"/>
    </location>
</feature>
<evidence type="ECO:0000256" key="10">
    <source>
        <dbReference type="ARBA" id="ARBA00022801"/>
    </source>
</evidence>
<keyword evidence="13 19" id="KW-0175">Coiled coil</keyword>
<evidence type="ECO:0000256" key="4">
    <source>
        <dbReference type="ARBA" id="ARBA00011010"/>
    </source>
</evidence>
<evidence type="ECO:0000256" key="8">
    <source>
        <dbReference type="ARBA" id="ARBA00022698"/>
    </source>
</evidence>
<dbReference type="SUPFAM" id="SSF74924">
    <property type="entry name" value="Cap-Gly domain"/>
    <property type="match status" value="1"/>
</dbReference>
<dbReference type="GO" id="GO:0019774">
    <property type="term" value="C:proteasome core complex, beta-subunit complex"/>
    <property type="evidence" value="ECO:0007669"/>
    <property type="project" value="UniProtKB-ARBA"/>
</dbReference>
<dbReference type="PROSITE" id="PS00854">
    <property type="entry name" value="PROTEASOME_BETA_1"/>
    <property type="match status" value="1"/>
</dbReference>
<dbReference type="PANTHER" id="PTHR32194">
    <property type="entry name" value="METALLOPROTEASE TLDD"/>
    <property type="match status" value="1"/>
</dbReference>
<evidence type="ECO:0000313" key="23">
    <source>
        <dbReference type="Proteomes" id="UP000310121"/>
    </source>
</evidence>
<dbReference type="PRINTS" id="PR00141">
    <property type="entry name" value="PROTEASOME"/>
</dbReference>